<protein>
    <submittedName>
        <fullName evidence="2">Uncharacterized protein</fullName>
    </submittedName>
</protein>
<comment type="caution">
    <text evidence="2">The sequence shown here is derived from an EMBL/GenBank/DDBJ whole genome shotgun (WGS) entry which is preliminary data.</text>
</comment>
<dbReference type="EMBL" id="PYSW02000003">
    <property type="protein sequence ID" value="KAG2393188.1"/>
    <property type="molecule type" value="Genomic_DNA"/>
</dbReference>
<sequence>MSYSYSPTTPYYLPSSPPYGPPHSPPYQIESLKTCITYSLPCELKQQLDEQVRNSGHVCQRPNHLGEANWGHVFVSIPSKPLKSIFQNSENRNLLLKPLFQNYNYFGDGYTLGTDCRFFSLPTHITVISHLEWQRGFFELDKKVNYLSRNSSPTTKLSPLDIIYKYSNLSYLEYTKDMTEQVRENKLQHLLMFTYFKRSQFATLLPDELVQYIGSFLMFELQPQDKLRKINFKFSGLVTFAPHYVDYEKCFFLHIESEELDELRKKYGFHNKMDFVLCVGKLEHAYPCRYSPCEMDEEISFVDISNSSDKKRKLMHDDPQTAPSKEICK</sequence>
<feature type="region of interest" description="Disordered" evidence="1">
    <location>
        <begin position="310"/>
        <end position="329"/>
    </location>
</feature>
<proteinExistence type="predicted"/>
<dbReference type="AlphaFoldDB" id="A0AA88KPJ0"/>
<evidence type="ECO:0000313" key="3">
    <source>
        <dbReference type="Proteomes" id="UP000816034"/>
    </source>
</evidence>
<name>A0AA88KPJ0_NAELO</name>
<dbReference type="RefSeq" id="XP_044555082.1">
    <property type="nucleotide sequence ID" value="XM_044699988.1"/>
</dbReference>
<dbReference type="GeneID" id="68102219"/>
<organism evidence="2 3">
    <name type="scientific">Naegleria lovaniensis</name>
    <name type="common">Amoeba</name>
    <dbReference type="NCBI Taxonomy" id="51637"/>
    <lineage>
        <taxon>Eukaryota</taxon>
        <taxon>Discoba</taxon>
        <taxon>Heterolobosea</taxon>
        <taxon>Tetramitia</taxon>
        <taxon>Eutetramitia</taxon>
        <taxon>Vahlkampfiidae</taxon>
        <taxon>Naegleria</taxon>
    </lineage>
</organism>
<keyword evidence="3" id="KW-1185">Reference proteome</keyword>
<evidence type="ECO:0000313" key="2">
    <source>
        <dbReference type="EMBL" id="KAG2393188.1"/>
    </source>
</evidence>
<dbReference type="Proteomes" id="UP000816034">
    <property type="component" value="Unassembled WGS sequence"/>
</dbReference>
<reference evidence="2 3" key="1">
    <citation type="journal article" date="2018" name="BMC Genomics">
        <title>The genome of Naegleria lovaniensis, the basis for a comparative approach to unravel pathogenicity factors of the human pathogenic amoeba N. fowleri.</title>
        <authorList>
            <person name="Liechti N."/>
            <person name="Schurch N."/>
            <person name="Bruggmann R."/>
            <person name="Wittwer M."/>
        </authorList>
    </citation>
    <scope>NUCLEOTIDE SEQUENCE [LARGE SCALE GENOMIC DNA]</scope>
    <source>
        <strain evidence="2 3">ATCC 30569</strain>
    </source>
</reference>
<gene>
    <name evidence="2" type="ORF">C9374_009765</name>
</gene>
<accession>A0AA88KPJ0</accession>
<evidence type="ECO:0000256" key="1">
    <source>
        <dbReference type="SAM" id="MobiDB-lite"/>
    </source>
</evidence>